<evidence type="ECO:0000313" key="2">
    <source>
        <dbReference type="Proteomes" id="UP000265520"/>
    </source>
</evidence>
<dbReference type="AlphaFoldDB" id="A0A392TYJ0"/>
<evidence type="ECO:0000313" key="1">
    <source>
        <dbReference type="EMBL" id="MCI65166.1"/>
    </source>
</evidence>
<sequence>EQTGISSRGHYDAWMLMEAVVGKLRGGCA</sequence>
<dbReference type="EMBL" id="LXQA010670875">
    <property type="protein sequence ID" value="MCI65166.1"/>
    <property type="molecule type" value="Genomic_DNA"/>
</dbReference>
<proteinExistence type="predicted"/>
<accession>A0A392TYJ0</accession>
<dbReference type="Proteomes" id="UP000265520">
    <property type="component" value="Unassembled WGS sequence"/>
</dbReference>
<reference evidence="1 2" key="1">
    <citation type="journal article" date="2018" name="Front. Plant Sci.">
        <title>Red Clover (Trifolium pratense) and Zigzag Clover (T. medium) - A Picture of Genomic Similarities and Differences.</title>
        <authorList>
            <person name="Dluhosova J."/>
            <person name="Istvanek J."/>
            <person name="Nedelnik J."/>
            <person name="Repkova J."/>
        </authorList>
    </citation>
    <scope>NUCLEOTIDE SEQUENCE [LARGE SCALE GENOMIC DNA]</scope>
    <source>
        <strain evidence="2">cv. 10/8</strain>
        <tissue evidence="1">Leaf</tissue>
    </source>
</reference>
<name>A0A392TYJ0_9FABA</name>
<organism evidence="1 2">
    <name type="scientific">Trifolium medium</name>
    <dbReference type="NCBI Taxonomy" id="97028"/>
    <lineage>
        <taxon>Eukaryota</taxon>
        <taxon>Viridiplantae</taxon>
        <taxon>Streptophyta</taxon>
        <taxon>Embryophyta</taxon>
        <taxon>Tracheophyta</taxon>
        <taxon>Spermatophyta</taxon>
        <taxon>Magnoliopsida</taxon>
        <taxon>eudicotyledons</taxon>
        <taxon>Gunneridae</taxon>
        <taxon>Pentapetalae</taxon>
        <taxon>rosids</taxon>
        <taxon>fabids</taxon>
        <taxon>Fabales</taxon>
        <taxon>Fabaceae</taxon>
        <taxon>Papilionoideae</taxon>
        <taxon>50 kb inversion clade</taxon>
        <taxon>NPAAA clade</taxon>
        <taxon>Hologalegina</taxon>
        <taxon>IRL clade</taxon>
        <taxon>Trifolieae</taxon>
        <taxon>Trifolium</taxon>
    </lineage>
</organism>
<comment type="caution">
    <text evidence="1">The sequence shown here is derived from an EMBL/GenBank/DDBJ whole genome shotgun (WGS) entry which is preliminary data.</text>
</comment>
<feature type="non-terminal residue" evidence="1">
    <location>
        <position position="1"/>
    </location>
</feature>
<keyword evidence="2" id="KW-1185">Reference proteome</keyword>
<protein>
    <submittedName>
        <fullName evidence="1">Uncharacterized protein</fullName>
    </submittedName>
</protein>